<dbReference type="InterPro" id="IPR032344">
    <property type="entry name" value="DUF4862"/>
</dbReference>
<dbReference type="KEGG" id="maga:Mag101_05960"/>
<dbReference type="EMBL" id="CP019650">
    <property type="protein sequence ID" value="AQQ67232.1"/>
    <property type="molecule type" value="Genomic_DNA"/>
</dbReference>
<accession>A0A1Q2M4S3</accession>
<dbReference type="Proteomes" id="UP000188219">
    <property type="component" value="Chromosome"/>
</dbReference>
<reference evidence="1" key="1">
    <citation type="submission" date="2017-02" db="EMBL/GenBank/DDBJ databases">
        <title>Genome of Microbulbifer agarilyticus GP101.</title>
        <authorList>
            <person name="Jung J."/>
            <person name="Bae S.S."/>
            <person name="Baek K."/>
        </authorList>
    </citation>
    <scope>NUCLEOTIDE SEQUENCE [LARGE SCALE GENOMIC DNA]</scope>
    <source>
        <strain evidence="1">GP101</strain>
    </source>
</reference>
<evidence type="ECO:0000313" key="1">
    <source>
        <dbReference type="EMBL" id="AQQ67232.1"/>
    </source>
</evidence>
<gene>
    <name evidence="1" type="ORF">Mag101_05960</name>
</gene>
<dbReference type="OrthoDB" id="7307665at2"/>
<keyword evidence="2" id="KW-1185">Reference proteome</keyword>
<sequence>MKYILGAYATAPVTDSWQPEVQEQYLNRIKQLDNVRGLEHPFTGSLHGHDDDWFLRNIDPQWNYVFTGVPGVMGSLAKNPAFGIASDDEDGRAAGIEFYRQMHAAVLKLNAHLGRKAVDYVQLHTSPNRTKSNSSTDSLKRSLQEIVSWDWDGAGLVIEHCDAFIDGSEPEKGFLTLQEEIATIQAVNTASGSKLGISINWGRSALETRSVEGPLEHLRLAREAGLLRGLMFSGISDVETPYGVWRDTHMPPAEIFAEGYFAEGSLLTREQMALTLETAGWQDLDFVGAKLGVRPRDLDVDSRVAYNRDCLNAIDLLTSENR</sequence>
<dbReference type="Pfam" id="PF16154">
    <property type="entry name" value="DUF4862"/>
    <property type="match status" value="1"/>
</dbReference>
<organism evidence="1 2">
    <name type="scientific">Microbulbifer agarilyticus</name>
    <dbReference type="NCBI Taxonomy" id="260552"/>
    <lineage>
        <taxon>Bacteria</taxon>
        <taxon>Pseudomonadati</taxon>
        <taxon>Pseudomonadota</taxon>
        <taxon>Gammaproteobacteria</taxon>
        <taxon>Cellvibrionales</taxon>
        <taxon>Microbulbiferaceae</taxon>
        <taxon>Microbulbifer</taxon>
    </lineage>
</organism>
<dbReference type="STRING" id="260552.Mag101_05960"/>
<dbReference type="RefSeq" id="WP_077402132.1">
    <property type="nucleotide sequence ID" value="NZ_CP019650.1"/>
</dbReference>
<name>A0A1Q2M4S3_9GAMM</name>
<protein>
    <submittedName>
        <fullName evidence="1">DUF4862 domain-containing protein</fullName>
    </submittedName>
</protein>
<proteinExistence type="predicted"/>
<dbReference type="AlphaFoldDB" id="A0A1Q2M4S3"/>
<evidence type="ECO:0000313" key="2">
    <source>
        <dbReference type="Proteomes" id="UP000188219"/>
    </source>
</evidence>